<evidence type="ECO:0000256" key="3">
    <source>
        <dbReference type="ARBA" id="ARBA00022692"/>
    </source>
</evidence>
<comment type="subcellular location">
    <subcellularLocation>
        <location evidence="1 8">Cell membrane</location>
        <topology evidence="1 8">Multi-pass membrane protein</topology>
    </subcellularLocation>
</comment>
<keyword evidence="2 8" id="KW-1003">Cell membrane</keyword>
<feature type="transmembrane region" description="Helical" evidence="8">
    <location>
        <begin position="45"/>
        <end position="69"/>
    </location>
</feature>
<sequence length="391" mass="46040">MKLALKILFNFQLSIFQLIGFAPFKIKILEKNNITFKCTQIYKCYNLILILFLITINIYILPHVFVNLYNEKETILSRLLGLVLSYSLTAVIIIICLLYVFQQRKFIKIINQFIEVDLTLNKLKNIYKLDDQSTKFMFITIFNLFFCSSVIICEIFLNEQFHVSFFLYLYQFLVSSFYVIQYAILLTIIEKKFKSINGTFLKLEDSIAAQHPIENIRKYIIYKMCIVEIIVLKRSHTKLFSLCSEIANFYSFGMLFIIPFIIISMIINIYELLIPIITFYVFPNLMLRRVNQFSWMAMVLFPTLMVAMVASQIEDQMKKTGNIVQKILQECSMSPEIRRELKIFSLELLHRDFQFTAYNIIPVDCTILRTIFGAVATYLIIFIQFQADDGK</sequence>
<accession>A0A8J2E320</accession>
<proteinExistence type="inferred from homology"/>
<keyword evidence="3 8" id="KW-0812">Transmembrane</keyword>
<dbReference type="GO" id="GO:0030424">
    <property type="term" value="C:axon"/>
    <property type="evidence" value="ECO:0007669"/>
    <property type="project" value="TreeGrafter"/>
</dbReference>
<dbReference type="AlphaFoldDB" id="A0A8J2E320"/>
<comment type="caution">
    <text evidence="9">The sequence shown here is derived from an EMBL/GenBank/DDBJ whole genome shotgun (WGS) entry which is preliminary data.</text>
</comment>
<protein>
    <recommendedName>
        <fullName evidence="8">Gustatory receptor</fullName>
    </recommendedName>
</protein>
<evidence type="ECO:0000256" key="5">
    <source>
        <dbReference type="ARBA" id="ARBA00023136"/>
    </source>
</evidence>
<evidence type="ECO:0000256" key="1">
    <source>
        <dbReference type="ARBA" id="ARBA00004651"/>
    </source>
</evidence>
<evidence type="ECO:0000313" key="10">
    <source>
        <dbReference type="Proteomes" id="UP000786811"/>
    </source>
</evidence>
<comment type="function">
    <text evidence="8">Gustatory receptor which mediates acceptance or avoidance behavior, depending on its substrates.</text>
</comment>
<name>A0A8J2E320_COTCN</name>
<feature type="transmembrane region" description="Helical" evidence="8">
    <location>
        <begin position="255"/>
        <end position="281"/>
    </location>
</feature>
<organism evidence="9 10">
    <name type="scientific">Cotesia congregata</name>
    <name type="common">Parasitoid wasp</name>
    <name type="synonym">Apanteles congregatus</name>
    <dbReference type="NCBI Taxonomy" id="51543"/>
    <lineage>
        <taxon>Eukaryota</taxon>
        <taxon>Metazoa</taxon>
        <taxon>Ecdysozoa</taxon>
        <taxon>Arthropoda</taxon>
        <taxon>Hexapoda</taxon>
        <taxon>Insecta</taxon>
        <taxon>Pterygota</taxon>
        <taxon>Neoptera</taxon>
        <taxon>Endopterygota</taxon>
        <taxon>Hymenoptera</taxon>
        <taxon>Apocrita</taxon>
        <taxon>Ichneumonoidea</taxon>
        <taxon>Braconidae</taxon>
        <taxon>Microgastrinae</taxon>
        <taxon>Cotesia</taxon>
    </lineage>
</organism>
<reference evidence="9" key="1">
    <citation type="submission" date="2021-04" db="EMBL/GenBank/DDBJ databases">
        <authorList>
            <person name="Chebbi M.A.C M."/>
        </authorList>
    </citation>
    <scope>NUCLEOTIDE SEQUENCE</scope>
</reference>
<keyword evidence="5 8" id="KW-0472">Membrane</keyword>
<dbReference type="Pfam" id="PF08395">
    <property type="entry name" value="7tm_7"/>
    <property type="match status" value="1"/>
</dbReference>
<keyword evidence="6 8" id="KW-0675">Receptor</keyword>
<keyword evidence="4 8" id="KW-1133">Transmembrane helix</keyword>
<evidence type="ECO:0000256" key="4">
    <source>
        <dbReference type="ARBA" id="ARBA00022989"/>
    </source>
</evidence>
<evidence type="ECO:0000256" key="6">
    <source>
        <dbReference type="ARBA" id="ARBA00023170"/>
    </source>
</evidence>
<dbReference type="GO" id="GO:0007635">
    <property type="term" value="P:chemosensory behavior"/>
    <property type="evidence" value="ECO:0007669"/>
    <property type="project" value="TreeGrafter"/>
</dbReference>
<dbReference type="Proteomes" id="UP000786811">
    <property type="component" value="Unassembled WGS sequence"/>
</dbReference>
<dbReference type="PANTHER" id="PTHR21143">
    <property type="entry name" value="INVERTEBRATE GUSTATORY RECEPTOR"/>
    <property type="match status" value="1"/>
</dbReference>
<evidence type="ECO:0000313" key="9">
    <source>
        <dbReference type="EMBL" id="CAG5075542.1"/>
    </source>
</evidence>
<evidence type="ECO:0000256" key="7">
    <source>
        <dbReference type="ARBA" id="ARBA00023224"/>
    </source>
</evidence>
<dbReference type="EMBL" id="CAJNRD030001116">
    <property type="protein sequence ID" value="CAG5075542.1"/>
    <property type="molecule type" value="Genomic_DNA"/>
</dbReference>
<dbReference type="PANTHER" id="PTHR21143:SF133">
    <property type="entry name" value="GUSTATORY AND PHEROMONE RECEPTOR 32A-RELATED"/>
    <property type="match status" value="1"/>
</dbReference>
<dbReference type="GO" id="GO:0030425">
    <property type="term" value="C:dendrite"/>
    <property type="evidence" value="ECO:0007669"/>
    <property type="project" value="TreeGrafter"/>
</dbReference>
<comment type="caution">
    <text evidence="8">Lacks conserved residue(s) required for the propagation of feature annotation.</text>
</comment>
<feature type="transmembrane region" description="Helical" evidence="8">
    <location>
        <begin position="136"/>
        <end position="157"/>
    </location>
</feature>
<dbReference type="GO" id="GO:0005886">
    <property type="term" value="C:plasma membrane"/>
    <property type="evidence" value="ECO:0007669"/>
    <property type="project" value="UniProtKB-SubCell"/>
</dbReference>
<dbReference type="GO" id="GO:0050909">
    <property type="term" value="P:sensory perception of taste"/>
    <property type="evidence" value="ECO:0007669"/>
    <property type="project" value="InterPro"/>
</dbReference>
<evidence type="ECO:0000256" key="2">
    <source>
        <dbReference type="ARBA" id="ARBA00022475"/>
    </source>
</evidence>
<dbReference type="InterPro" id="IPR013604">
    <property type="entry name" value="7TM_chemorcpt"/>
</dbReference>
<dbReference type="OrthoDB" id="6366728at2759"/>
<evidence type="ECO:0000256" key="8">
    <source>
        <dbReference type="RuleBase" id="RU363108"/>
    </source>
</evidence>
<dbReference type="GO" id="GO:0007165">
    <property type="term" value="P:signal transduction"/>
    <property type="evidence" value="ECO:0007669"/>
    <property type="project" value="UniProtKB-KW"/>
</dbReference>
<keyword evidence="7 8" id="KW-0807">Transducer</keyword>
<feature type="transmembrane region" description="Helical" evidence="8">
    <location>
        <begin position="169"/>
        <end position="189"/>
    </location>
</feature>
<dbReference type="GO" id="GO:0008049">
    <property type="term" value="P:male courtship behavior"/>
    <property type="evidence" value="ECO:0007669"/>
    <property type="project" value="TreeGrafter"/>
</dbReference>
<comment type="similarity">
    <text evidence="8">Belongs to the insect chemoreceptor superfamily. Gustatory receptor (GR) family.</text>
</comment>
<feature type="transmembrane region" description="Helical" evidence="8">
    <location>
        <begin position="75"/>
        <end position="101"/>
    </location>
</feature>
<feature type="transmembrane region" description="Helical" evidence="8">
    <location>
        <begin position="293"/>
        <end position="310"/>
    </location>
</feature>
<keyword evidence="10" id="KW-1185">Reference proteome</keyword>
<gene>
    <name evidence="9" type="ORF">HICCMSTLAB_LOCUS1696</name>
</gene>
<feature type="non-terminal residue" evidence="9">
    <location>
        <position position="391"/>
    </location>
</feature>
<dbReference type="GO" id="GO:0043025">
    <property type="term" value="C:neuronal cell body"/>
    <property type="evidence" value="ECO:0007669"/>
    <property type="project" value="TreeGrafter"/>
</dbReference>